<sequence>MWQLHPLARLSENRHHCTPLSTFLLQRMKFLEDNISTLGDRGVKRVSPFTIPYYLSNMSAGMIAMEPELGFRGPNYSINTACATSNYCFINAAEHIRSGQSDVIIAGGAEAPITMMGMAGFIACKALSARNDEPQRASRPWDKQRDGFVMGEGAGILVLESLEHAKQRGATIYAEYLGGGVSCDAYDLTSPRTDGRDVILCMQSALDDAGTTADKVDLVNAHGTSTPVGDLCEVSAINSVFGEYKDHVKIHSTKSMTGHSLGAAGALEGIAMLMAIRTGRVHPTINHEEPEEGVEFNVVPNEAISMDVKVGLSNSFGFGGHNSSVIFGQYKE</sequence>
<dbReference type="PROSITE" id="PS00606">
    <property type="entry name" value="KS3_1"/>
    <property type="match status" value="1"/>
</dbReference>
<dbReference type="InterPro" id="IPR016039">
    <property type="entry name" value="Thiolase-like"/>
</dbReference>
<evidence type="ECO:0000256" key="3">
    <source>
        <dbReference type="ARBA" id="ARBA00022679"/>
    </source>
</evidence>
<dbReference type="NCBIfam" id="NF005589">
    <property type="entry name" value="PRK07314.1"/>
    <property type="match status" value="1"/>
</dbReference>
<dbReference type="GO" id="GO:0004315">
    <property type="term" value="F:3-oxoacyl-[acyl-carrier-protein] synthase activity"/>
    <property type="evidence" value="ECO:0007669"/>
    <property type="project" value="UniProtKB-EC"/>
</dbReference>
<dbReference type="InterPro" id="IPR018201">
    <property type="entry name" value="Ketoacyl_synth_AS"/>
</dbReference>
<organism evidence="7">
    <name type="scientific">Rhodosorus marinus</name>
    <dbReference type="NCBI Taxonomy" id="101924"/>
    <lineage>
        <taxon>Eukaryota</taxon>
        <taxon>Rhodophyta</taxon>
        <taxon>Stylonematophyceae</taxon>
        <taxon>Stylonematales</taxon>
        <taxon>Stylonemataceae</taxon>
        <taxon>Rhodosorus</taxon>
    </lineage>
</organism>
<proteinExistence type="inferred from homology"/>
<dbReference type="EMBL" id="HBEK01002573">
    <property type="protein sequence ID" value="CAD8391487.1"/>
    <property type="molecule type" value="Transcribed_RNA"/>
</dbReference>
<protein>
    <recommendedName>
        <fullName evidence="2">beta-ketoacyl-[acyl-carrier-protein] synthase I</fullName>
        <ecNumber evidence="2">2.3.1.41</ecNumber>
    </recommendedName>
</protein>
<evidence type="ECO:0000256" key="4">
    <source>
        <dbReference type="RuleBase" id="RU003694"/>
    </source>
</evidence>
<evidence type="ECO:0000313" key="7">
    <source>
        <dbReference type="EMBL" id="CAD8391488.1"/>
    </source>
</evidence>
<dbReference type="InterPro" id="IPR014031">
    <property type="entry name" value="Ketoacyl_synth_C"/>
</dbReference>
<dbReference type="EC" id="2.3.1.41" evidence="2"/>
<accession>A0A6T6K9G0</accession>
<dbReference type="InterPro" id="IPR014030">
    <property type="entry name" value="Ketoacyl_synth_N"/>
</dbReference>
<dbReference type="SUPFAM" id="SSF53901">
    <property type="entry name" value="Thiolase-like"/>
    <property type="match status" value="2"/>
</dbReference>
<dbReference type="Gene3D" id="3.40.47.10">
    <property type="match status" value="1"/>
</dbReference>
<evidence type="ECO:0000256" key="2">
    <source>
        <dbReference type="ARBA" id="ARBA00013191"/>
    </source>
</evidence>
<dbReference type="Pfam" id="PF00109">
    <property type="entry name" value="ketoacyl-synt"/>
    <property type="match status" value="1"/>
</dbReference>
<gene>
    <name evidence="6" type="ORF">RMAR0315_LOCUS1462</name>
    <name evidence="7" type="ORF">RMAR0315_LOCUS1463</name>
</gene>
<dbReference type="CDD" id="cd00834">
    <property type="entry name" value="KAS_I_II"/>
    <property type="match status" value="1"/>
</dbReference>
<evidence type="ECO:0000313" key="6">
    <source>
        <dbReference type="EMBL" id="CAD8391487.1"/>
    </source>
</evidence>
<dbReference type="EMBL" id="HBEK01002574">
    <property type="protein sequence ID" value="CAD8391488.1"/>
    <property type="molecule type" value="Transcribed_RNA"/>
</dbReference>
<dbReference type="PANTHER" id="PTHR11712">
    <property type="entry name" value="POLYKETIDE SYNTHASE-RELATED"/>
    <property type="match status" value="1"/>
</dbReference>
<dbReference type="PROSITE" id="PS52004">
    <property type="entry name" value="KS3_2"/>
    <property type="match status" value="1"/>
</dbReference>
<dbReference type="Pfam" id="PF02801">
    <property type="entry name" value="Ketoacyl-synt_C"/>
    <property type="match status" value="1"/>
</dbReference>
<dbReference type="PANTHER" id="PTHR11712:SF336">
    <property type="entry name" value="3-OXOACYL-[ACYL-CARRIER-PROTEIN] SYNTHASE, MITOCHONDRIAL"/>
    <property type="match status" value="1"/>
</dbReference>
<comment type="similarity">
    <text evidence="1 4">Belongs to the thiolase-like superfamily. Beta-ketoacyl-ACP synthases family.</text>
</comment>
<dbReference type="AlphaFoldDB" id="A0A6T6K9G0"/>
<dbReference type="GO" id="GO:0005739">
    <property type="term" value="C:mitochondrion"/>
    <property type="evidence" value="ECO:0007669"/>
    <property type="project" value="TreeGrafter"/>
</dbReference>
<dbReference type="GO" id="GO:0006633">
    <property type="term" value="P:fatty acid biosynthetic process"/>
    <property type="evidence" value="ECO:0007669"/>
    <property type="project" value="InterPro"/>
</dbReference>
<reference evidence="7" key="1">
    <citation type="submission" date="2021-01" db="EMBL/GenBank/DDBJ databases">
        <authorList>
            <person name="Corre E."/>
            <person name="Pelletier E."/>
            <person name="Niang G."/>
            <person name="Scheremetjew M."/>
            <person name="Finn R."/>
            <person name="Kale V."/>
            <person name="Holt S."/>
            <person name="Cochrane G."/>
            <person name="Meng A."/>
            <person name="Brown T."/>
            <person name="Cohen L."/>
        </authorList>
    </citation>
    <scope>NUCLEOTIDE SEQUENCE</scope>
    <source>
        <strain evidence="7">UTEX LB 2760</strain>
    </source>
</reference>
<feature type="domain" description="Ketosynthase family 3 (KS3)" evidence="5">
    <location>
        <begin position="1"/>
        <end position="329"/>
    </location>
</feature>
<name>A0A6T6K9G0_9RHOD</name>
<evidence type="ECO:0000256" key="1">
    <source>
        <dbReference type="ARBA" id="ARBA00008467"/>
    </source>
</evidence>
<evidence type="ECO:0000259" key="5">
    <source>
        <dbReference type="PROSITE" id="PS52004"/>
    </source>
</evidence>
<dbReference type="InterPro" id="IPR020841">
    <property type="entry name" value="PKS_Beta-ketoAc_synthase_dom"/>
</dbReference>
<dbReference type="InterPro" id="IPR000794">
    <property type="entry name" value="Beta-ketoacyl_synthase"/>
</dbReference>
<keyword evidence="3 4" id="KW-0808">Transferase</keyword>
<dbReference type="SMART" id="SM00825">
    <property type="entry name" value="PKS_KS"/>
    <property type="match status" value="1"/>
</dbReference>